<evidence type="ECO:0000313" key="1">
    <source>
        <dbReference type="EMBL" id="QLQ33383.1"/>
    </source>
</evidence>
<keyword evidence="1" id="KW-0067">ATP-binding</keyword>
<dbReference type="Proteomes" id="UP000510621">
    <property type="component" value="Chromosome"/>
</dbReference>
<dbReference type="GO" id="GO:0005524">
    <property type="term" value="F:ATP binding"/>
    <property type="evidence" value="ECO:0007669"/>
    <property type="project" value="UniProtKB-KW"/>
</dbReference>
<dbReference type="AlphaFoldDB" id="A0A7L6AWH1"/>
<organism evidence="1 2">
    <name type="scientific">Candidatus Thiothrix singaporensis</name>
    <dbReference type="NCBI Taxonomy" id="2799669"/>
    <lineage>
        <taxon>Bacteria</taxon>
        <taxon>Pseudomonadati</taxon>
        <taxon>Pseudomonadota</taxon>
        <taxon>Gammaproteobacteria</taxon>
        <taxon>Thiotrichales</taxon>
        <taxon>Thiotrichaceae</taxon>
        <taxon>Thiothrix</taxon>
    </lineage>
</organism>
<dbReference type="InterPro" id="IPR027417">
    <property type="entry name" value="P-loop_NTPase"/>
</dbReference>
<dbReference type="EMBL" id="CP059265">
    <property type="protein sequence ID" value="QLQ33383.1"/>
    <property type="molecule type" value="Genomic_DNA"/>
</dbReference>
<sequence>MIGVFVTFWRHRQAKSALNGLQEPIQDKLIGRRQDLAVLDQAWRDESANLFLLNALGGSGKTSLLQAWLNTLERDGWREADKVYGWSFPDVTDDVDVQALTDEFIGHALDWFACDLKIPTHPLERVNFLCKLIQRHRTLLVLDNFPSFELEIEGEHNAQNAHPLGVLLNSLAAYNPGLCVIAAREPLPVSEIFQQHIIQYALPELGMDAGADLLRQRGVMLPSAILRKLSHDFCGHPLTLDLLGSYLGNGGELADVNAILAWRDKEREGLQTRRALAILENWLWQTPELLLLYLVSLLDRPATQKDLYLLLHSQRQAWFQRWLRPDETLQALAPLSKLSLREFSRVQRHLYKLRLISSAPDTGALEMHALLRTYFRERIRRFPGIPERLQPVLEKCTQTLSAILPPAAPVLPGAGVERRLGFADMQAAIKATRSLGVKLEKSALQKHWYRASIIANHLCEHHLILGNLSAAMYCARRGVAYAELSRDQPSLLQNMKLLTRLLRLTGGTREAAFLLQRTRTVCGKETSAPQLTAQAC</sequence>
<protein>
    <submittedName>
        <fullName evidence="1">ATP-binding protein</fullName>
    </submittedName>
</protein>
<name>A0A7L6AWH1_9GAMM</name>
<keyword evidence="2" id="KW-1185">Reference proteome</keyword>
<reference evidence="1" key="1">
    <citation type="submission" date="2020-06" db="EMBL/GenBank/DDBJ databases">
        <title>Analysis procedures for assessing recovery of high quality, complete, closed genomes from Nanopore long read metagenome sequencing.</title>
        <authorList>
            <person name="Bessarab I."/>
            <person name="Arumugam K."/>
            <person name="Haryono M."/>
            <person name="Liu X."/>
            <person name="Roy S."/>
            <person name="Zuniga-Montanez R.E."/>
            <person name="Qiu G."/>
            <person name="Drautz-Moses D.I."/>
            <person name="Law Y.Y."/>
            <person name="Wuertz S."/>
            <person name="Lauro F.M."/>
            <person name="Huson D.H."/>
            <person name="Williams R.B."/>
        </authorList>
    </citation>
    <scope>NUCLEOTIDE SEQUENCE [LARGE SCALE GENOMIC DNA]</scope>
    <source>
        <strain evidence="1">SSD2</strain>
    </source>
</reference>
<dbReference type="Gene3D" id="3.40.50.300">
    <property type="entry name" value="P-loop containing nucleotide triphosphate hydrolases"/>
    <property type="match status" value="1"/>
</dbReference>
<dbReference type="KEGG" id="this:HZT40_19250"/>
<dbReference type="PRINTS" id="PR00364">
    <property type="entry name" value="DISEASERSIST"/>
</dbReference>
<evidence type="ECO:0000313" key="2">
    <source>
        <dbReference type="Proteomes" id="UP000510621"/>
    </source>
</evidence>
<gene>
    <name evidence="1" type="ORF">HZT40_19250</name>
</gene>
<proteinExistence type="predicted"/>
<keyword evidence="1" id="KW-0547">Nucleotide-binding</keyword>
<accession>A0A7L6AWH1</accession>
<dbReference type="SUPFAM" id="SSF52540">
    <property type="entry name" value="P-loop containing nucleoside triphosphate hydrolases"/>
    <property type="match status" value="1"/>
</dbReference>